<dbReference type="AlphaFoldDB" id="A0A9X4NTZ7"/>
<organism evidence="2 3">
    <name type="scientific">Hydrogenophaga taeniospiralis CCUG 15921</name>
    <dbReference type="NCBI Taxonomy" id="1281780"/>
    <lineage>
        <taxon>Bacteria</taxon>
        <taxon>Pseudomonadati</taxon>
        <taxon>Pseudomonadota</taxon>
        <taxon>Betaproteobacteria</taxon>
        <taxon>Burkholderiales</taxon>
        <taxon>Comamonadaceae</taxon>
        <taxon>Hydrogenophaga</taxon>
    </lineage>
</organism>
<dbReference type="InterPro" id="IPR052718">
    <property type="entry name" value="NmrA-type_oxidoreductase"/>
</dbReference>
<dbReference type="RefSeq" id="WP_068171629.1">
    <property type="nucleotide sequence ID" value="NZ_AOGK01000027.1"/>
</dbReference>
<evidence type="ECO:0000259" key="1">
    <source>
        <dbReference type="Pfam" id="PF05368"/>
    </source>
</evidence>
<dbReference type="Gene3D" id="3.90.25.10">
    <property type="entry name" value="UDP-galactose 4-epimerase, domain 1"/>
    <property type="match status" value="1"/>
</dbReference>
<accession>A0A9X4NTZ7</accession>
<protein>
    <submittedName>
        <fullName evidence="2">NmrA-like protein</fullName>
    </submittedName>
</protein>
<dbReference type="InterPro" id="IPR008030">
    <property type="entry name" value="NmrA-like"/>
</dbReference>
<evidence type="ECO:0000313" key="3">
    <source>
        <dbReference type="Proteomes" id="UP001152876"/>
    </source>
</evidence>
<reference evidence="2" key="1">
    <citation type="submission" date="2013-01" db="EMBL/GenBank/DDBJ databases">
        <title>Genome draft of Hydrogenophaga taeniospiralis 2K1.</title>
        <authorList>
            <person name="Gomila M."/>
            <person name="Lalucat J."/>
        </authorList>
    </citation>
    <scope>NUCLEOTIDE SEQUENCE</scope>
    <source>
        <strain evidence="2">CCUG 15921</strain>
    </source>
</reference>
<keyword evidence="3" id="KW-1185">Reference proteome</keyword>
<sequence length="301" mass="31287">MPLTSSYPLLVTGASGQFGQRVLQHLVHTLKVPAAQIIATSRKPESLAAWAALGVTVRSADFDDAASLRSAFEGAKRLLLISTDALDRPGRRLEQHQNAVAAAQAAGVQHLVYTSMPLPEGSPLLIAPDHAGTEKALAASTLPGWTVLRNHWYFENLFMSLPSALASGQWYSAAEDGRVAYIARDDLARAAATALASDAGGKRTLTLSGAQAFTTAEIASLVSAALGKPLQVVPVPLEGLVQGMVGAGLPEPLARVFASFDTNTAAGRVAELSGDFKALTGTDPQPFAAWLEANKAALAGA</sequence>
<dbReference type="OrthoDB" id="5510591at2"/>
<proteinExistence type="predicted"/>
<name>A0A9X4NTZ7_9BURK</name>
<dbReference type="Proteomes" id="UP001152876">
    <property type="component" value="Unassembled WGS sequence"/>
</dbReference>
<dbReference type="PANTHER" id="PTHR47129">
    <property type="entry name" value="QUINONE OXIDOREDUCTASE 2"/>
    <property type="match status" value="1"/>
</dbReference>
<dbReference type="InterPro" id="IPR036291">
    <property type="entry name" value="NAD(P)-bd_dom_sf"/>
</dbReference>
<feature type="domain" description="NmrA-like" evidence="1">
    <location>
        <begin position="9"/>
        <end position="267"/>
    </location>
</feature>
<dbReference type="Gene3D" id="3.40.50.720">
    <property type="entry name" value="NAD(P)-binding Rossmann-like Domain"/>
    <property type="match status" value="1"/>
</dbReference>
<dbReference type="Pfam" id="PF05368">
    <property type="entry name" value="NmrA"/>
    <property type="match status" value="1"/>
</dbReference>
<dbReference type="PANTHER" id="PTHR47129:SF1">
    <property type="entry name" value="NMRA-LIKE DOMAIN-CONTAINING PROTEIN"/>
    <property type="match status" value="1"/>
</dbReference>
<evidence type="ECO:0000313" key="2">
    <source>
        <dbReference type="EMBL" id="MDG5977858.1"/>
    </source>
</evidence>
<comment type="caution">
    <text evidence="2">The sequence shown here is derived from an EMBL/GenBank/DDBJ whole genome shotgun (WGS) entry which is preliminary data.</text>
</comment>
<dbReference type="EMBL" id="AOGK01000027">
    <property type="protein sequence ID" value="MDG5977858.1"/>
    <property type="molecule type" value="Genomic_DNA"/>
</dbReference>
<gene>
    <name evidence="2" type="ORF">H010_21581</name>
</gene>
<dbReference type="SUPFAM" id="SSF51735">
    <property type="entry name" value="NAD(P)-binding Rossmann-fold domains"/>
    <property type="match status" value="1"/>
</dbReference>